<dbReference type="EMBL" id="JBHSEG010000008">
    <property type="protein sequence ID" value="MFC4455304.1"/>
    <property type="molecule type" value="Genomic_DNA"/>
</dbReference>
<sequence>MAGWYSRLADVPQTEYAVRTVDRTKLALIGLRPERGDEINGETYYWWPVGKHGSTSASPVQQHGVGKAWPKTPAALLRRIDEVLELPGTPSDYHFFLQAAIEELWKFRASAPDVLPEVERLAWLDLRLVTSAADPAASHNEGERSAFGVRAFSLLKRLYLLNGDLEGAWQVEQHARRHGQQNDVTMDEIHTRLLAEANATLV</sequence>
<keyword evidence="2" id="KW-1185">Reference proteome</keyword>
<accession>A0ABV8YAL6</accession>
<name>A0ABV8YAL6_9DEIO</name>
<dbReference type="RefSeq" id="WP_380130017.1">
    <property type="nucleotide sequence ID" value="NZ_JBHSEG010000008.1"/>
</dbReference>
<gene>
    <name evidence="1" type="ORF">ACFO0P_16120</name>
</gene>
<dbReference type="Proteomes" id="UP001595939">
    <property type="component" value="Unassembled WGS sequence"/>
</dbReference>
<evidence type="ECO:0000313" key="2">
    <source>
        <dbReference type="Proteomes" id="UP001595939"/>
    </source>
</evidence>
<organism evidence="1 2">
    <name type="scientific">Deinococcus sonorensis</name>
    <dbReference type="NCBI Taxonomy" id="309891"/>
    <lineage>
        <taxon>Bacteria</taxon>
        <taxon>Thermotogati</taxon>
        <taxon>Deinococcota</taxon>
        <taxon>Deinococci</taxon>
        <taxon>Deinococcales</taxon>
        <taxon>Deinococcaceae</taxon>
        <taxon>Deinococcus</taxon>
    </lineage>
</organism>
<protein>
    <submittedName>
        <fullName evidence="1">Uncharacterized protein</fullName>
    </submittedName>
</protein>
<evidence type="ECO:0000313" key="1">
    <source>
        <dbReference type="EMBL" id="MFC4455304.1"/>
    </source>
</evidence>
<comment type="caution">
    <text evidence="1">The sequence shown here is derived from an EMBL/GenBank/DDBJ whole genome shotgun (WGS) entry which is preliminary data.</text>
</comment>
<proteinExistence type="predicted"/>
<reference evidence="2" key="1">
    <citation type="journal article" date="2019" name="Int. J. Syst. Evol. Microbiol.">
        <title>The Global Catalogue of Microorganisms (GCM) 10K type strain sequencing project: providing services to taxonomists for standard genome sequencing and annotation.</title>
        <authorList>
            <consortium name="The Broad Institute Genomics Platform"/>
            <consortium name="The Broad Institute Genome Sequencing Center for Infectious Disease"/>
            <person name="Wu L."/>
            <person name="Ma J."/>
        </authorList>
    </citation>
    <scope>NUCLEOTIDE SEQUENCE [LARGE SCALE GENOMIC DNA]</scope>
    <source>
        <strain evidence="2">CCUG 39970</strain>
    </source>
</reference>